<dbReference type="EMBL" id="JACEFO010002479">
    <property type="protein sequence ID" value="KAF8658658.1"/>
    <property type="molecule type" value="Genomic_DNA"/>
</dbReference>
<feature type="compositionally biased region" description="Low complexity" evidence="8">
    <location>
        <begin position="110"/>
        <end position="133"/>
    </location>
</feature>
<keyword evidence="6" id="KW-1015">Disulfide bond</keyword>
<protein>
    <recommendedName>
        <fullName evidence="10">X8 domain-containing protein</fullName>
    </recommendedName>
</protein>
<keyword evidence="3" id="KW-0449">Lipoprotein</keyword>
<dbReference type="AlphaFoldDB" id="A0A835ACV5"/>
<keyword evidence="3" id="KW-0336">GPI-anchor</keyword>
<comment type="subcellular location">
    <subcellularLocation>
        <location evidence="1">Cell membrane</location>
        <topology evidence="1">Lipid-anchor</topology>
        <topology evidence="1">GPI-anchor</topology>
    </subcellularLocation>
</comment>
<accession>A0A835ACV5</accession>
<evidence type="ECO:0000313" key="11">
    <source>
        <dbReference type="EMBL" id="KAF8658658.1"/>
    </source>
</evidence>
<dbReference type="InterPro" id="IPR044788">
    <property type="entry name" value="X8_dom_prot"/>
</dbReference>
<dbReference type="Gene3D" id="1.20.58.1040">
    <property type="match status" value="1"/>
</dbReference>
<organism evidence="11 12">
    <name type="scientific">Digitaria exilis</name>
    <dbReference type="NCBI Taxonomy" id="1010633"/>
    <lineage>
        <taxon>Eukaryota</taxon>
        <taxon>Viridiplantae</taxon>
        <taxon>Streptophyta</taxon>
        <taxon>Embryophyta</taxon>
        <taxon>Tracheophyta</taxon>
        <taxon>Spermatophyta</taxon>
        <taxon>Magnoliopsida</taxon>
        <taxon>Liliopsida</taxon>
        <taxon>Poales</taxon>
        <taxon>Poaceae</taxon>
        <taxon>PACMAD clade</taxon>
        <taxon>Panicoideae</taxon>
        <taxon>Panicodae</taxon>
        <taxon>Paniceae</taxon>
        <taxon>Anthephorinae</taxon>
        <taxon>Digitaria</taxon>
    </lineage>
</organism>
<feature type="domain" description="X8" evidence="10">
    <location>
        <begin position="175"/>
        <end position="260"/>
    </location>
</feature>
<dbReference type="GO" id="GO:0005886">
    <property type="term" value="C:plasma membrane"/>
    <property type="evidence" value="ECO:0007669"/>
    <property type="project" value="UniProtKB-SubCell"/>
</dbReference>
<feature type="compositionally biased region" description="Pro residues" evidence="8">
    <location>
        <begin position="76"/>
        <end position="109"/>
    </location>
</feature>
<evidence type="ECO:0000256" key="6">
    <source>
        <dbReference type="ARBA" id="ARBA00023157"/>
    </source>
</evidence>
<dbReference type="PANTHER" id="PTHR31044">
    <property type="entry name" value="BETA-1,3 GLUCANASE"/>
    <property type="match status" value="1"/>
</dbReference>
<evidence type="ECO:0000256" key="3">
    <source>
        <dbReference type="ARBA" id="ARBA00022622"/>
    </source>
</evidence>
<dbReference type="GO" id="GO:0009506">
    <property type="term" value="C:plasmodesma"/>
    <property type="evidence" value="ECO:0007669"/>
    <property type="project" value="UniProtKB-ARBA"/>
</dbReference>
<evidence type="ECO:0000256" key="8">
    <source>
        <dbReference type="SAM" id="MobiDB-lite"/>
    </source>
</evidence>
<evidence type="ECO:0000256" key="1">
    <source>
        <dbReference type="ARBA" id="ARBA00004609"/>
    </source>
</evidence>
<sequence length="263" mass="27060">MNSFMGLTTMIKNYFNFVLALVMFMQHAWATDWAYGASRTREYSFPNLVYSPSLPPYKDVIGGGGAPSSPTSDGGVPPPPSPYCLYPPPPAKPALPAPLPPEASPPGEAPQPGGSPSISPGIITSPPSGASPPAGSPPPSTAQGSSSPPQPAFLPPVAFQTPPPPVQQAAARPGMWCVANPKAASAAVMQTAMDYACGSGADCGAAAPDGPCYLPDTLTSHASYAFNSYWQRTKDAGGTCDFAGTAMVVTRDPSYDGCRYVSM</sequence>
<dbReference type="OrthoDB" id="417697at2759"/>
<evidence type="ECO:0000259" key="10">
    <source>
        <dbReference type="SMART" id="SM00768"/>
    </source>
</evidence>
<keyword evidence="7" id="KW-0325">Glycoprotein</keyword>
<keyword evidence="4 9" id="KW-0732">Signal</keyword>
<feature type="region of interest" description="Disordered" evidence="8">
    <location>
        <begin position="61"/>
        <end position="169"/>
    </location>
</feature>
<evidence type="ECO:0000256" key="4">
    <source>
        <dbReference type="ARBA" id="ARBA00022729"/>
    </source>
</evidence>
<name>A0A835ACV5_9POAL</name>
<keyword evidence="5" id="KW-0472">Membrane</keyword>
<keyword evidence="2" id="KW-1003">Cell membrane</keyword>
<evidence type="ECO:0000256" key="7">
    <source>
        <dbReference type="ARBA" id="ARBA00023180"/>
    </source>
</evidence>
<dbReference type="Proteomes" id="UP000636709">
    <property type="component" value="Unassembled WGS sequence"/>
</dbReference>
<evidence type="ECO:0000256" key="9">
    <source>
        <dbReference type="SAM" id="SignalP"/>
    </source>
</evidence>
<dbReference type="GO" id="GO:0098552">
    <property type="term" value="C:side of membrane"/>
    <property type="evidence" value="ECO:0007669"/>
    <property type="project" value="UniProtKB-KW"/>
</dbReference>
<evidence type="ECO:0000313" key="12">
    <source>
        <dbReference type="Proteomes" id="UP000636709"/>
    </source>
</evidence>
<dbReference type="PANTHER" id="PTHR31044:SF42">
    <property type="entry name" value="OS06G0665200 PROTEIN"/>
    <property type="match status" value="1"/>
</dbReference>
<evidence type="ECO:0000256" key="5">
    <source>
        <dbReference type="ARBA" id="ARBA00023136"/>
    </source>
</evidence>
<dbReference type="Pfam" id="PF07983">
    <property type="entry name" value="X8"/>
    <property type="match status" value="1"/>
</dbReference>
<feature type="chain" id="PRO_5032451759" description="X8 domain-containing protein" evidence="9">
    <location>
        <begin position="31"/>
        <end position="263"/>
    </location>
</feature>
<proteinExistence type="predicted"/>
<dbReference type="InterPro" id="IPR012946">
    <property type="entry name" value="X8"/>
</dbReference>
<reference evidence="11" key="1">
    <citation type="submission" date="2020-07" db="EMBL/GenBank/DDBJ databases">
        <title>Genome sequence and genetic diversity analysis of an under-domesticated orphan crop, white fonio (Digitaria exilis).</title>
        <authorList>
            <person name="Bennetzen J.L."/>
            <person name="Chen S."/>
            <person name="Ma X."/>
            <person name="Wang X."/>
            <person name="Yssel A.E.J."/>
            <person name="Chaluvadi S.R."/>
            <person name="Johnson M."/>
            <person name="Gangashetty P."/>
            <person name="Hamidou F."/>
            <person name="Sanogo M.D."/>
            <person name="Zwaenepoel A."/>
            <person name="Wallace J."/>
            <person name="Van De Peer Y."/>
            <person name="Van Deynze A."/>
        </authorList>
    </citation>
    <scope>NUCLEOTIDE SEQUENCE</scope>
    <source>
        <tissue evidence="11">Leaves</tissue>
    </source>
</reference>
<comment type="caution">
    <text evidence="11">The sequence shown here is derived from an EMBL/GenBank/DDBJ whole genome shotgun (WGS) entry which is preliminary data.</text>
</comment>
<dbReference type="SMART" id="SM00768">
    <property type="entry name" value="X8"/>
    <property type="match status" value="1"/>
</dbReference>
<dbReference type="FunFam" id="1.20.58.1040:FF:000001">
    <property type="entry name" value="Glucan endo-1,3-beta-glucosidase 4"/>
    <property type="match status" value="1"/>
</dbReference>
<gene>
    <name evidence="11" type="ORF">HU200_059130</name>
</gene>
<keyword evidence="12" id="KW-1185">Reference proteome</keyword>
<evidence type="ECO:0000256" key="2">
    <source>
        <dbReference type="ARBA" id="ARBA00022475"/>
    </source>
</evidence>
<feature type="signal peptide" evidence="9">
    <location>
        <begin position="1"/>
        <end position="30"/>
    </location>
</feature>